<evidence type="ECO:0000256" key="4">
    <source>
        <dbReference type="SAM" id="MobiDB-lite"/>
    </source>
</evidence>
<comment type="subcellular location">
    <subcellularLocation>
        <location evidence="1">Cell envelope</location>
    </subcellularLocation>
</comment>
<feature type="region of interest" description="Disordered" evidence="4">
    <location>
        <begin position="30"/>
        <end position="55"/>
    </location>
</feature>
<organism evidence="6 7">
    <name type="scientific">Halomicrobium mukohataei</name>
    <dbReference type="NCBI Taxonomy" id="57705"/>
    <lineage>
        <taxon>Archaea</taxon>
        <taxon>Methanobacteriati</taxon>
        <taxon>Methanobacteriota</taxon>
        <taxon>Stenosarchaea group</taxon>
        <taxon>Halobacteria</taxon>
        <taxon>Halobacteriales</taxon>
        <taxon>Haloarculaceae</taxon>
        <taxon>Halomicrobium</taxon>
    </lineage>
</organism>
<name>A0A847UGN4_9EURY</name>
<dbReference type="Pfam" id="PF01497">
    <property type="entry name" value="Peripla_BP_2"/>
    <property type="match status" value="1"/>
</dbReference>
<dbReference type="SUPFAM" id="SSF53807">
    <property type="entry name" value="Helical backbone' metal receptor"/>
    <property type="match status" value="1"/>
</dbReference>
<evidence type="ECO:0000313" key="7">
    <source>
        <dbReference type="Proteomes" id="UP000608662"/>
    </source>
</evidence>
<sequence>MANDATNHRTPTRRECVKYGGTIVGSGLLAGCTSRSDSEPTPTESETPESYSAELPPVGRIEFDSEPEDVFTILSHHAGMALAAGRGDAINAMHAPGYVESLYETFLHRLDGVSVDWEGLYSSWPPSKEKLYELDSDVHLADPAKVATTDAFDAEDIDEIEENVAPWFGNTFSDTHQEPPEAYADDYEYYTLWEIFARVADVFRAGDRYEALAAIHRSMLDRIERDRPQQDDRSSAMMVLFAGSSDTIWAYELNQPGYYASHTRPLGAPDALADIQGEVPTDDYGNLTVDTELLLEADPEVLLVLGPLAGNNEIEEIREQLGSDPVASELTAVQNDRVYAQGARRQGPLLNLFQLEMTAKQLYPDQFGEWPGYVDGEPYPEIPASEQLFDRDRVADIVTGNH</sequence>
<feature type="domain" description="Fe/B12 periplasmic-binding" evidence="5">
    <location>
        <begin position="69"/>
        <end position="370"/>
    </location>
</feature>
<evidence type="ECO:0000259" key="5">
    <source>
        <dbReference type="PROSITE" id="PS50983"/>
    </source>
</evidence>
<gene>
    <name evidence="6" type="ORF">GOC74_17125</name>
</gene>
<protein>
    <submittedName>
        <fullName evidence="6">ABC transporter substrate-binding protein</fullName>
    </submittedName>
</protein>
<feature type="compositionally biased region" description="Low complexity" evidence="4">
    <location>
        <begin position="39"/>
        <end position="50"/>
    </location>
</feature>
<dbReference type="InterPro" id="IPR051313">
    <property type="entry name" value="Bact_iron-sidero_bind"/>
</dbReference>
<dbReference type="Proteomes" id="UP000608662">
    <property type="component" value="Unassembled WGS sequence"/>
</dbReference>
<reference evidence="6" key="1">
    <citation type="submission" date="2019-12" db="EMBL/GenBank/DDBJ databases">
        <title>Whole-genome sequence of Halomicrobium mukohataei pws1.</title>
        <authorList>
            <person name="Verma D.K."/>
            <person name="Gopal K."/>
            <person name="Prasad E.S."/>
        </authorList>
    </citation>
    <scope>NUCLEOTIDE SEQUENCE</scope>
    <source>
        <strain evidence="6">Pws1</strain>
    </source>
</reference>
<dbReference type="PROSITE" id="PS50983">
    <property type="entry name" value="FE_B12_PBP"/>
    <property type="match status" value="1"/>
</dbReference>
<dbReference type="InterPro" id="IPR002491">
    <property type="entry name" value="ABC_transptr_periplasmic_BD"/>
</dbReference>
<proteinExistence type="predicted"/>
<dbReference type="PANTHER" id="PTHR30532">
    <property type="entry name" value="IRON III DICITRATE-BINDING PERIPLASMIC PROTEIN"/>
    <property type="match status" value="1"/>
</dbReference>
<evidence type="ECO:0000256" key="2">
    <source>
        <dbReference type="ARBA" id="ARBA00022448"/>
    </source>
</evidence>
<keyword evidence="3" id="KW-0732">Signal</keyword>
<dbReference type="RefSeq" id="WP_170095391.1">
    <property type="nucleotide sequence ID" value="NZ_WOYG01000002.1"/>
</dbReference>
<accession>A0A847UGN4</accession>
<keyword evidence="2" id="KW-0813">Transport</keyword>
<comment type="caution">
    <text evidence="6">The sequence shown here is derived from an EMBL/GenBank/DDBJ whole genome shotgun (WGS) entry which is preliminary data.</text>
</comment>
<evidence type="ECO:0000313" key="6">
    <source>
        <dbReference type="EMBL" id="NLV11646.1"/>
    </source>
</evidence>
<dbReference type="AlphaFoldDB" id="A0A847UGN4"/>
<evidence type="ECO:0000256" key="1">
    <source>
        <dbReference type="ARBA" id="ARBA00004196"/>
    </source>
</evidence>
<dbReference type="PANTHER" id="PTHR30532:SF1">
    <property type="entry name" value="IRON(3+)-HYDROXAMATE-BINDING PROTEIN FHUD"/>
    <property type="match status" value="1"/>
</dbReference>
<dbReference type="EMBL" id="WOYG01000002">
    <property type="protein sequence ID" value="NLV11646.1"/>
    <property type="molecule type" value="Genomic_DNA"/>
</dbReference>
<dbReference type="OrthoDB" id="304381at2157"/>
<evidence type="ECO:0000256" key="3">
    <source>
        <dbReference type="ARBA" id="ARBA00022729"/>
    </source>
</evidence>
<dbReference type="Gene3D" id="3.40.50.1980">
    <property type="entry name" value="Nitrogenase molybdenum iron protein domain"/>
    <property type="match status" value="2"/>
</dbReference>